<proteinExistence type="predicted"/>
<name>A0ABQ9NHK2_9PEZI</name>
<protein>
    <submittedName>
        <fullName evidence="2">Uncharacterized protein</fullName>
    </submittedName>
</protein>
<sequence>MGKSFLVMIKPKDRNGTPVRVTRTCTTSTYKTAITRSATIKNGSATVAASKRTEPAQSITVQRTKKRTRAGADGEMSTQVIRDETSKFATFGPPGKKRKITHFNDKIVGEKRPRAPGAKKRTVRPARVIKATRDAEFAGPSLQLTGDMASAEKRAAKNATKPTPQQSRSKAAVAQTTKRGPQQHQPTSVQLARRLAEAKKAYAPPGMSSGEIRRRWKRRAPLVEKHWKKVRGFSTDQNTAGPKPSAASKPPRAWKPLVIDTPVSTYFDDKRKFTISTDDTIIKQLADVRLRTQEFAKVFFKFEIPTQSTEKLISTLKDVMTPELQKIVGCIAVGGPAGAADWAELFTDVELRMALVMGVVGTMLKEHVFAGPLFGGSGKQIAAMKKSDVANKDLNGEASPYHSDRVVGNWLTGTDLIGFERASHAGYIVDKSLHEIDNFAGTNYTEYFVSDSSDLVLQLEQLLLSILMLDQKLVDKRGRWKDAGTPTNFRTHLYRIVTTTALVSIKMRRDWYTIYHFQPSFKDDSFNRETMDCYNRQTMMKKNPHQQEYDPANGFTDEWLNEHAKDVALTRICCFDACVAYRRGAAGKTEEDLKRGFTSRKLLPALVACRWGQARFSYKGEEVGKGYVEFGNVVEKKPGLLTQARNIFGI</sequence>
<evidence type="ECO:0000313" key="2">
    <source>
        <dbReference type="EMBL" id="KAJ9657756.1"/>
    </source>
</evidence>
<gene>
    <name evidence="2" type="ORF">H2201_008069</name>
</gene>
<accession>A0ABQ9NHK2</accession>
<comment type="caution">
    <text evidence="2">The sequence shown here is derived from an EMBL/GenBank/DDBJ whole genome shotgun (WGS) entry which is preliminary data.</text>
</comment>
<feature type="region of interest" description="Disordered" evidence="1">
    <location>
        <begin position="150"/>
        <end position="188"/>
    </location>
</feature>
<reference evidence="2" key="1">
    <citation type="submission" date="2022-10" db="EMBL/GenBank/DDBJ databases">
        <title>Culturing micro-colonial fungi from biological soil crusts in the Mojave desert and describing Neophaeococcomyces mojavensis, and introducing the new genera and species Taxawa tesnikishii.</title>
        <authorList>
            <person name="Kurbessoian T."/>
            <person name="Stajich J.E."/>
        </authorList>
    </citation>
    <scope>NUCLEOTIDE SEQUENCE</scope>
    <source>
        <strain evidence="2">TK_1</strain>
    </source>
</reference>
<dbReference type="EMBL" id="JAPDRL010000096">
    <property type="protein sequence ID" value="KAJ9657756.1"/>
    <property type="molecule type" value="Genomic_DNA"/>
</dbReference>
<evidence type="ECO:0000256" key="1">
    <source>
        <dbReference type="SAM" id="MobiDB-lite"/>
    </source>
</evidence>
<organism evidence="2 3">
    <name type="scientific">Coniosporium apollinis</name>
    <dbReference type="NCBI Taxonomy" id="61459"/>
    <lineage>
        <taxon>Eukaryota</taxon>
        <taxon>Fungi</taxon>
        <taxon>Dikarya</taxon>
        <taxon>Ascomycota</taxon>
        <taxon>Pezizomycotina</taxon>
        <taxon>Dothideomycetes</taxon>
        <taxon>Dothideomycetes incertae sedis</taxon>
        <taxon>Coniosporium</taxon>
    </lineage>
</organism>
<evidence type="ECO:0000313" key="3">
    <source>
        <dbReference type="Proteomes" id="UP001172684"/>
    </source>
</evidence>
<dbReference type="Proteomes" id="UP001172684">
    <property type="component" value="Unassembled WGS sequence"/>
</dbReference>
<feature type="region of interest" description="Disordered" evidence="1">
    <location>
        <begin position="44"/>
        <end position="77"/>
    </location>
</feature>
<feature type="region of interest" description="Disordered" evidence="1">
    <location>
        <begin position="233"/>
        <end position="252"/>
    </location>
</feature>
<feature type="compositionally biased region" description="Polar residues" evidence="1">
    <location>
        <begin position="160"/>
        <end position="188"/>
    </location>
</feature>
<keyword evidence="3" id="KW-1185">Reference proteome</keyword>
<feature type="compositionally biased region" description="Low complexity" evidence="1">
    <location>
        <begin position="242"/>
        <end position="252"/>
    </location>
</feature>